<evidence type="ECO:0000313" key="2">
    <source>
        <dbReference type="Proteomes" id="UP001148018"/>
    </source>
</evidence>
<evidence type="ECO:0000313" key="1">
    <source>
        <dbReference type="EMBL" id="KAJ3608671.1"/>
    </source>
</evidence>
<gene>
    <name evidence="1" type="ORF">NHX12_023202</name>
</gene>
<dbReference type="AlphaFoldDB" id="A0A9Q0EMP3"/>
<name>A0A9Q0EMP3_9TELE</name>
<reference evidence="1" key="1">
    <citation type="submission" date="2022-07" db="EMBL/GenBank/DDBJ databases">
        <title>Chromosome-level genome of Muraenolepis orangiensis.</title>
        <authorList>
            <person name="Kim J."/>
        </authorList>
    </citation>
    <scope>NUCLEOTIDE SEQUENCE</scope>
    <source>
        <strain evidence="1">KU_S4_2022</strain>
        <tissue evidence="1">Muscle</tissue>
    </source>
</reference>
<comment type="caution">
    <text evidence="1">The sequence shown here is derived from an EMBL/GenBank/DDBJ whole genome shotgun (WGS) entry which is preliminary data.</text>
</comment>
<sequence>MDSVMVSVAVASEPQTATQHLALLFQNHGQRYGTSSCDFRTTDSDTASCASVQNHGERHGISSCGFRTTDSDKGIETEPYCGKSSPPEWKRVHRSRWMLYGV</sequence>
<keyword evidence="2" id="KW-1185">Reference proteome</keyword>
<dbReference type="EMBL" id="JANIIK010000039">
    <property type="protein sequence ID" value="KAJ3608671.1"/>
    <property type="molecule type" value="Genomic_DNA"/>
</dbReference>
<protein>
    <submittedName>
        <fullName evidence="1">Uncharacterized protein</fullName>
    </submittedName>
</protein>
<organism evidence="1 2">
    <name type="scientific">Muraenolepis orangiensis</name>
    <name type="common">Patagonian moray cod</name>
    <dbReference type="NCBI Taxonomy" id="630683"/>
    <lineage>
        <taxon>Eukaryota</taxon>
        <taxon>Metazoa</taxon>
        <taxon>Chordata</taxon>
        <taxon>Craniata</taxon>
        <taxon>Vertebrata</taxon>
        <taxon>Euteleostomi</taxon>
        <taxon>Actinopterygii</taxon>
        <taxon>Neopterygii</taxon>
        <taxon>Teleostei</taxon>
        <taxon>Neoteleostei</taxon>
        <taxon>Acanthomorphata</taxon>
        <taxon>Zeiogadaria</taxon>
        <taxon>Gadariae</taxon>
        <taxon>Gadiformes</taxon>
        <taxon>Muraenolepidoidei</taxon>
        <taxon>Muraenolepididae</taxon>
        <taxon>Muraenolepis</taxon>
    </lineage>
</organism>
<accession>A0A9Q0EMP3</accession>
<proteinExistence type="predicted"/>
<dbReference type="Proteomes" id="UP001148018">
    <property type="component" value="Unassembled WGS sequence"/>
</dbReference>